<feature type="region of interest" description="Disordered" evidence="1">
    <location>
        <begin position="114"/>
        <end position="140"/>
    </location>
</feature>
<gene>
    <name evidence="2" type="ORF">BDY21DRAFT_91478</name>
</gene>
<name>A0A6A6PCF0_9PEZI</name>
<evidence type="ECO:0000313" key="3">
    <source>
        <dbReference type="Proteomes" id="UP000799766"/>
    </source>
</evidence>
<accession>A0A6A6PCF0</accession>
<dbReference type="EMBL" id="MU001671">
    <property type="protein sequence ID" value="KAF2461634.1"/>
    <property type="molecule type" value="Genomic_DNA"/>
</dbReference>
<dbReference type="Proteomes" id="UP000799766">
    <property type="component" value="Unassembled WGS sequence"/>
</dbReference>
<sequence>MHRRARPPYLAPRSPARCISVYRLLKARRSPPWPDATACRERLCLCVWLPPAAARSAWTGMSMHREVFSMGVWRQNGPQQFSTTIATDRQGTSLCSEDPCLPLISQPSLMEGPFYNGANSSRPASDPGLKTTEDGPPPTMYDARFSIPGLGSEAETISFITAAQAGDVRT</sequence>
<organism evidence="2 3">
    <name type="scientific">Lineolata rhizophorae</name>
    <dbReference type="NCBI Taxonomy" id="578093"/>
    <lineage>
        <taxon>Eukaryota</taxon>
        <taxon>Fungi</taxon>
        <taxon>Dikarya</taxon>
        <taxon>Ascomycota</taxon>
        <taxon>Pezizomycotina</taxon>
        <taxon>Dothideomycetes</taxon>
        <taxon>Dothideomycetes incertae sedis</taxon>
        <taxon>Lineolatales</taxon>
        <taxon>Lineolataceae</taxon>
        <taxon>Lineolata</taxon>
    </lineage>
</organism>
<keyword evidence="3" id="KW-1185">Reference proteome</keyword>
<evidence type="ECO:0000256" key="1">
    <source>
        <dbReference type="SAM" id="MobiDB-lite"/>
    </source>
</evidence>
<evidence type="ECO:0000313" key="2">
    <source>
        <dbReference type="EMBL" id="KAF2461634.1"/>
    </source>
</evidence>
<dbReference type="AlphaFoldDB" id="A0A6A6PCF0"/>
<proteinExistence type="predicted"/>
<protein>
    <submittedName>
        <fullName evidence="2">Uncharacterized protein</fullName>
    </submittedName>
</protein>
<reference evidence="2" key="1">
    <citation type="journal article" date="2020" name="Stud. Mycol.">
        <title>101 Dothideomycetes genomes: a test case for predicting lifestyles and emergence of pathogens.</title>
        <authorList>
            <person name="Haridas S."/>
            <person name="Albert R."/>
            <person name="Binder M."/>
            <person name="Bloem J."/>
            <person name="Labutti K."/>
            <person name="Salamov A."/>
            <person name="Andreopoulos B."/>
            <person name="Baker S."/>
            <person name="Barry K."/>
            <person name="Bills G."/>
            <person name="Bluhm B."/>
            <person name="Cannon C."/>
            <person name="Castanera R."/>
            <person name="Culley D."/>
            <person name="Daum C."/>
            <person name="Ezra D."/>
            <person name="Gonzalez J."/>
            <person name="Henrissat B."/>
            <person name="Kuo A."/>
            <person name="Liang C."/>
            <person name="Lipzen A."/>
            <person name="Lutzoni F."/>
            <person name="Magnuson J."/>
            <person name="Mondo S."/>
            <person name="Nolan M."/>
            <person name="Ohm R."/>
            <person name="Pangilinan J."/>
            <person name="Park H.-J."/>
            <person name="Ramirez L."/>
            <person name="Alfaro M."/>
            <person name="Sun H."/>
            <person name="Tritt A."/>
            <person name="Yoshinaga Y."/>
            <person name="Zwiers L.-H."/>
            <person name="Turgeon B."/>
            <person name="Goodwin S."/>
            <person name="Spatafora J."/>
            <person name="Crous P."/>
            <person name="Grigoriev I."/>
        </authorList>
    </citation>
    <scope>NUCLEOTIDE SEQUENCE</scope>
    <source>
        <strain evidence="2">ATCC 16933</strain>
    </source>
</reference>